<accession>A0AAQ1RV19</accession>
<dbReference type="SUPFAM" id="SSF51419">
    <property type="entry name" value="PLP-binding barrel"/>
    <property type="match status" value="1"/>
</dbReference>
<evidence type="ECO:0000256" key="3">
    <source>
        <dbReference type="PIRSR" id="PIRSR004848-1"/>
    </source>
</evidence>
<dbReference type="GO" id="GO:0030170">
    <property type="term" value="F:pyridoxal phosphate binding"/>
    <property type="evidence" value="ECO:0007669"/>
    <property type="project" value="UniProtKB-UniRule"/>
</dbReference>
<evidence type="ECO:0000256" key="1">
    <source>
        <dbReference type="ARBA" id="ARBA00022898"/>
    </source>
</evidence>
<dbReference type="PIRSF" id="PIRSF004848">
    <property type="entry name" value="YBL036c_PLPDEIII"/>
    <property type="match status" value="1"/>
</dbReference>
<dbReference type="Pfam" id="PF01168">
    <property type="entry name" value="Ala_racemase_N"/>
    <property type="match status" value="1"/>
</dbReference>
<reference evidence="8" key="2">
    <citation type="submission" date="2016-11" db="EMBL/GenBank/DDBJ databases">
        <authorList>
            <person name="Jaros S."/>
            <person name="Januszkiewicz K."/>
            <person name="Wedrychowicz H."/>
        </authorList>
    </citation>
    <scope>NUCLEOTIDE SEQUENCE [LARGE SCALE GENOMIC DNA]</scope>
    <source>
        <strain evidence="8">DSM 4029</strain>
    </source>
</reference>
<name>A0AAQ1RV19_9FIRM</name>
<organism evidence="7 8">
    <name type="scientific">Bittarella massiliensis</name>
    <name type="common">ex Durand et al. 2017</name>
    <dbReference type="NCBI Taxonomy" id="1720313"/>
    <lineage>
        <taxon>Bacteria</taxon>
        <taxon>Bacillati</taxon>
        <taxon>Bacillota</taxon>
        <taxon>Clostridia</taxon>
        <taxon>Eubacteriales</taxon>
        <taxon>Oscillospiraceae</taxon>
        <taxon>Bittarella (ex Durand et al. 2017)</taxon>
    </lineage>
</organism>
<dbReference type="Gene3D" id="3.20.20.10">
    <property type="entry name" value="Alanine racemase"/>
    <property type="match status" value="1"/>
</dbReference>
<dbReference type="InterPro" id="IPR011078">
    <property type="entry name" value="PyrdxlP_homeostasis"/>
</dbReference>
<protein>
    <recommendedName>
        <fullName evidence="2">Pyridoxal phosphate homeostasis protein</fullName>
        <shortName evidence="2">PLP homeostasis protein</shortName>
    </recommendedName>
</protein>
<comment type="function">
    <text evidence="2">Pyridoxal 5'-phosphate (PLP)-binding protein, which is involved in PLP homeostasis.</text>
</comment>
<dbReference type="NCBIfam" id="TIGR00044">
    <property type="entry name" value="YggS family pyridoxal phosphate-dependent enzyme"/>
    <property type="match status" value="1"/>
</dbReference>
<evidence type="ECO:0000256" key="2">
    <source>
        <dbReference type="HAMAP-Rule" id="MF_02087"/>
    </source>
</evidence>
<sequence>MENISDAARILRDIRGRIDRAAQAAGRSGGEVALMAVTKTVPAERVNQFIDSGVSLIGENRVQEFLDKYDSYHKEGLKIAFIGHLQRNKVKYIADKVDRIESVDSLALAEEIGRRCAAIGRRMDILLEVNIGGEASKSGFAKEELEGVLPQIAALPGVRIAGLMAIPPAAEGEGAAPYFREMEKLFIDIKHKKLDNVFMETLSLGMSGDFETAVSCGSTQVRLGSILFGERQSQV</sequence>
<feature type="domain" description="Alanine racemase N-terminal" evidence="5">
    <location>
        <begin position="16"/>
        <end position="231"/>
    </location>
</feature>
<evidence type="ECO:0000313" key="9">
    <source>
        <dbReference type="Proteomes" id="UP000474718"/>
    </source>
</evidence>
<evidence type="ECO:0000256" key="4">
    <source>
        <dbReference type="RuleBase" id="RU004514"/>
    </source>
</evidence>
<gene>
    <name evidence="6" type="ORF">GT747_03255</name>
    <name evidence="7" type="ORF">SAMN05444424_0453</name>
</gene>
<proteinExistence type="inferred from homology"/>
<comment type="similarity">
    <text evidence="2 4">Belongs to the pyridoxal phosphate-binding protein YggS/PROSC family.</text>
</comment>
<keyword evidence="9" id="KW-1185">Reference proteome</keyword>
<dbReference type="Proteomes" id="UP000474718">
    <property type="component" value="Unassembled WGS sequence"/>
</dbReference>
<reference evidence="7" key="1">
    <citation type="submission" date="2016-11" db="EMBL/GenBank/DDBJ databases">
        <authorList>
            <person name="Varghese N."/>
            <person name="Submissions S."/>
        </authorList>
    </citation>
    <scope>NUCLEOTIDE SEQUENCE</scope>
    <source>
        <strain evidence="7">DSM 4029</strain>
    </source>
</reference>
<dbReference type="HAMAP" id="MF_02087">
    <property type="entry name" value="PLP_homeostasis"/>
    <property type="match status" value="1"/>
</dbReference>
<dbReference type="InterPro" id="IPR001608">
    <property type="entry name" value="Ala_racemase_N"/>
</dbReference>
<comment type="cofactor">
    <cofactor evidence="3">
        <name>pyridoxal 5'-phosphate</name>
        <dbReference type="ChEBI" id="CHEBI:597326"/>
    </cofactor>
</comment>
<dbReference type="AlphaFoldDB" id="A0AAQ1RV19"/>
<dbReference type="RefSeq" id="WP_021659275.1">
    <property type="nucleotide sequence ID" value="NZ_FQVY01000001.1"/>
</dbReference>
<dbReference type="Proteomes" id="UP000184089">
    <property type="component" value="Unassembled WGS sequence"/>
</dbReference>
<dbReference type="InterPro" id="IPR029066">
    <property type="entry name" value="PLP-binding_barrel"/>
</dbReference>
<evidence type="ECO:0000313" key="7">
    <source>
        <dbReference type="EMBL" id="SHF72128.1"/>
    </source>
</evidence>
<dbReference type="EMBL" id="WWVX01000001">
    <property type="protein sequence ID" value="MZL68792.1"/>
    <property type="molecule type" value="Genomic_DNA"/>
</dbReference>
<dbReference type="PANTHER" id="PTHR10146">
    <property type="entry name" value="PROLINE SYNTHETASE CO-TRANSCRIBED BACTERIAL HOMOLOG PROTEIN"/>
    <property type="match status" value="1"/>
</dbReference>
<dbReference type="CDD" id="cd00635">
    <property type="entry name" value="PLPDE_III_YBL036c_like"/>
    <property type="match status" value="1"/>
</dbReference>
<reference evidence="6 9" key="3">
    <citation type="journal article" date="2019" name="Nat. Med.">
        <title>A library of human gut bacterial isolates paired with longitudinal multiomics data enables mechanistic microbiome research.</title>
        <authorList>
            <person name="Poyet M."/>
            <person name="Groussin M."/>
            <person name="Gibbons S.M."/>
            <person name="Avila-Pacheco J."/>
            <person name="Jiang X."/>
            <person name="Kearney S.M."/>
            <person name="Perrotta A.R."/>
            <person name="Berdy B."/>
            <person name="Zhao S."/>
            <person name="Lieberman T.D."/>
            <person name="Swanson P.K."/>
            <person name="Smith M."/>
            <person name="Roesemann S."/>
            <person name="Alexander J.E."/>
            <person name="Rich S.A."/>
            <person name="Livny J."/>
            <person name="Vlamakis H."/>
            <person name="Clish C."/>
            <person name="Bullock K."/>
            <person name="Deik A."/>
            <person name="Scott J."/>
            <person name="Pierce K.A."/>
            <person name="Xavier R.J."/>
            <person name="Alm E.J."/>
        </authorList>
    </citation>
    <scope>NUCLEOTIDE SEQUENCE [LARGE SCALE GENOMIC DNA]</scope>
    <source>
        <strain evidence="6 9">BIOML-A2</strain>
    </source>
</reference>
<keyword evidence="1 2" id="KW-0663">Pyridoxal phosphate</keyword>
<evidence type="ECO:0000313" key="8">
    <source>
        <dbReference type="Proteomes" id="UP000184089"/>
    </source>
</evidence>
<evidence type="ECO:0000313" key="6">
    <source>
        <dbReference type="EMBL" id="MZL68792.1"/>
    </source>
</evidence>
<feature type="modified residue" description="N6-(pyridoxal phosphate)lysine" evidence="2 3">
    <location>
        <position position="39"/>
    </location>
</feature>
<evidence type="ECO:0000259" key="5">
    <source>
        <dbReference type="Pfam" id="PF01168"/>
    </source>
</evidence>
<dbReference type="PANTHER" id="PTHR10146:SF14">
    <property type="entry name" value="PYRIDOXAL PHOSPHATE HOMEOSTASIS PROTEIN"/>
    <property type="match status" value="1"/>
</dbReference>
<dbReference type="EMBL" id="FQVY01000001">
    <property type="protein sequence ID" value="SHF72128.1"/>
    <property type="molecule type" value="Genomic_DNA"/>
</dbReference>
<comment type="caution">
    <text evidence="7">The sequence shown here is derived from an EMBL/GenBank/DDBJ whole genome shotgun (WGS) entry which is preliminary data.</text>
</comment>
<dbReference type="FunFam" id="3.20.20.10:FF:000018">
    <property type="entry name" value="Pyridoxal phosphate homeostasis protein"/>
    <property type="match status" value="1"/>
</dbReference>